<reference evidence="1 2" key="1">
    <citation type="journal article" date="2014" name="BMC Genomics">
        <title>Genome sequencing of four Aureobasidium pullulans varieties: biotechnological potential, stress tolerance, and description of new species.</title>
        <authorList>
            <person name="Gostin Ar C."/>
            <person name="Ohm R.A."/>
            <person name="Kogej T."/>
            <person name="Sonjak S."/>
            <person name="Turk M."/>
            <person name="Zajc J."/>
            <person name="Zalar P."/>
            <person name="Grube M."/>
            <person name="Sun H."/>
            <person name="Han J."/>
            <person name="Sharma A."/>
            <person name="Chiniquy J."/>
            <person name="Ngan C.Y."/>
            <person name="Lipzen A."/>
            <person name="Barry K."/>
            <person name="Grigoriev I.V."/>
            <person name="Gunde-Cimerman N."/>
        </authorList>
    </citation>
    <scope>NUCLEOTIDE SEQUENCE [LARGE SCALE GENOMIC DNA]</scope>
    <source>
        <strain evidence="1 2">EXF-2481</strain>
    </source>
</reference>
<dbReference type="HOGENOM" id="CLU_897103_0_0_1"/>
<sequence>MTTNTNCEAVNAQTQSSVHHRQDSAVNLATAHTGSGQPNHIPELIRDRVFRIKSAKATSSTQSRAISNGSKTAPSTAEIAKQLKLLQIGNPIDQSLYRCLDLTWACDPPCLAVSHNRLLDFHCIISRQGLEGLTRLSENSKLAACIGSISFGVHHLTREARVHLMQWYQSEIPNGCVSSELNERYKFVHEGCEEAIDILASALSFLKKHNPDITLRICDELPSLSDLESRGKCYGLQLYGETVIEHLPIDAEFTLSFVALAVSDGEYPLQSLDFQIGLFPRSSHELLDDMESLLGSRYYDDRITRSFAKE</sequence>
<dbReference type="OrthoDB" id="10511300at2759"/>
<organism evidence="1 2">
    <name type="scientific">Aureobasidium subglaciale (strain EXF-2481)</name>
    <name type="common">Aureobasidium pullulans var. subglaciale</name>
    <dbReference type="NCBI Taxonomy" id="1043005"/>
    <lineage>
        <taxon>Eukaryota</taxon>
        <taxon>Fungi</taxon>
        <taxon>Dikarya</taxon>
        <taxon>Ascomycota</taxon>
        <taxon>Pezizomycotina</taxon>
        <taxon>Dothideomycetes</taxon>
        <taxon>Dothideomycetidae</taxon>
        <taxon>Dothideales</taxon>
        <taxon>Saccotheciaceae</taxon>
        <taxon>Aureobasidium</taxon>
    </lineage>
</organism>
<proteinExistence type="predicted"/>
<evidence type="ECO:0000313" key="2">
    <source>
        <dbReference type="Proteomes" id="UP000030641"/>
    </source>
</evidence>
<gene>
    <name evidence="1" type="ORF">AUEXF2481DRAFT_27663</name>
</gene>
<accession>A0A074YI77</accession>
<dbReference type="EMBL" id="KL584754">
    <property type="protein sequence ID" value="KEQ97415.1"/>
    <property type="molecule type" value="Genomic_DNA"/>
</dbReference>
<name>A0A074YI77_AURSE</name>
<dbReference type="AlphaFoldDB" id="A0A074YI77"/>
<dbReference type="GeneID" id="25363548"/>
<dbReference type="RefSeq" id="XP_013345800.1">
    <property type="nucleotide sequence ID" value="XM_013490346.1"/>
</dbReference>
<dbReference type="InParanoid" id="A0A074YI77"/>
<evidence type="ECO:0000313" key="1">
    <source>
        <dbReference type="EMBL" id="KEQ97415.1"/>
    </source>
</evidence>
<keyword evidence="2" id="KW-1185">Reference proteome</keyword>
<protein>
    <submittedName>
        <fullName evidence="1">Uncharacterized protein</fullName>
    </submittedName>
</protein>
<dbReference type="Proteomes" id="UP000030641">
    <property type="component" value="Unassembled WGS sequence"/>
</dbReference>